<dbReference type="PANTHER" id="PTHR43649">
    <property type="entry name" value="ARABINOSE-BINDING PROTEIN-RELATED"/>
    <property type="match status" value="1"/>
</dbReference>
<dbReference type="HOGENOM" id="CLU_031285_12_1_11"/>
<gene>
    <name evidence="2" type="ORF">BF93_17515</name>
</gene>
<keyword evidence="3" id="KW-1185">Reference proteome</keyword>
<proteinExistence type="predicted"/>
<dbReference type="OrthoDB" id="9770625at2"/>
<feature type="signal peptide" evidence="1">
    <location>
        <begin position="1"/>
        <end position="26"/>
    </location>
</feature>
<feature type="chain" id="PRO_5004991084" evidence="1">
    <location>
        <begin position="27"/>
        <end position="435"/>
    </location>
</feature>
<dbReference type="InterPro" id="IPR050490">
    <property type="entry name" value="Bact_solute-bd_prot1"/>
</dbReference>
<dbReference type="PANTHER" id="PTHR43649:SF12">
    <property type="entry name" value="DIACETYLCHITOBIOSE BINDING PROTEIN DASA"/>
    <property type="match status" value="1"/>
</dbReference>
<evidence type="ECO:0000256" key="1">
    <source>
        <dbReference type="SAM" id="SignalP"/>
    </source>
</evidence>
<dbReference type="Proteomes" id="UP000023067">
    <property type="component" value="Unassembled WGS sequence"/>
</dbReference>
<dbReference type="PROSITE" id="PS51257">
    <property type="entry name" value="PROKAR_LIPOPROTEIN"/>
    <property type="match status" value="1"/>
</dbReference>
<dbReference type="RefSeq" id="WP_038372199.1">
    <property type="nucleotide sequence ID" value="NZ_KK069993.1"/>
</dbReference>
<keyword evidence="1" id="KW-0732">Signal</keyword>
<name>Z9JSJ6_9MICO</name>
<dbReference type="SUPFAM" id="SSF53850">
    <property type="entry name" value="Periplasmic binding protein-like II"/>
    <property type="match status" value="1"/>
</dbReference>
<accession>Z9JSJ6</accession>
<dbReference type="Pfam" id="PF01547">
    <property type="entry name" value="SBP_bac_1"/>
    <property type="match status" value="1"/>
</dbReference>
<evidence type="ECO:0000313" key="3">
    <source>
        <dbReference type="Proteomes" id="UP000023067"/>
    </source>
</evidence>
<reference evidence="2 3" key="1">
    <citation type="submission" date="2014-02" db="EMBL/GenBank/DDBJ databases">
        <title>Genome sequence of Brachybacterium phenoliresistens strain W13A50.</title>
        <authorList>
            <person name="Wang X."/>
        </authorList>
    </citation>
    <scope>NUCLEOTIDE SEQUENCE [LARGE SCALE GENOMIC DNA]</scope>
    <source>
        <strain evidence="2 3">W13A50</strain>
    </source>
</reference>
<organism evidence="2 3">
    <name type="scientific">Brachybacterium phenoliresistens</name>
    <dbReference type="NCBI Taxonomy" id="396014"/>
    <lineage>
        <taxon>Bacteria</taxon>
        <taxon>Bacillati</taxon>
        <taxon>Actinomycetota</taxon>
        <taxon>Actinomycetes</taxon>
        <taxon>Micrococcales</taxon>
        <taxon>Dermabacteraceae</taxon>
        <taxon>Brachybacterium</taxon>
    </lineage>
</organism>
<dbReference type="PROSITE" id="PS51318">
    <property type="entry name" value="TAT"/>
    <property type="match status" value="1"/>
</dbReference>
<dbReference type="eggNOG" id="COG1653">
    <property type="taxonomic scope" value="Bacteria"/>
</dbReference>
<dbReference type="STRING" id="396014.BF93_17515"/>
<dbReference type="PATRIC" id="fig|396014.3.peg.1845"/>
<dbReference type="InterPro" id="IPR006311">
    <property type="entry name" value="TAT_signal"/>
</dbReference>
<dbReference type="AlphaFoldDB" id="Z9JSJ6"/>
<dbReference type="Gene3D" id="3.40.190.10">
    <property type="entry name" value="Periplasmic binding protein-like II"/>
    <property type="match status" value="1"/>
</dbReference>
<protein>
    <submittedName>
        <fullName evidence="2">ABC transporter substrate-binding protein</fullName>
    </submittedName>
</protein>
<comment type="caution">
    <text evidence="2">The sequence shown here is derived from an EMBL/GenBank/DDBJ whole genome shotgun (WGS) entry which is preliminary data.</text>
</comment>
<evidence type="ECO:0000313" key="2">
    <source>
        <dbReference type="EMBL" id="EWS81350.1"/>
    </source>
</evidence>
<sequence>MTFTRRQTLGALGTAAAVPALSTGLAACGSAGEQEDGTSLTILQYEDPTTAQGQGWKRALELFQEKHPEVTVDFQQTSFDAVRQNAKITLSGKDVPDVIEFNKGNADGGQLAAQGLLTDLTEQVSSRGWDAKVTESMRSFCQYEDGMAGSGPWYGIPNIGEYVTFFYNQDLFDQHGVSPDITDLDGLEAAMDTFFAAGITPIASSAATSQGFNQMWIWYSLVCAIATRDQIDDFMFVKAPVDFSAAPWAEATERFQAWIERGYVGTGISGLNFEQATVNFLSGKAAMVMWNHGVFHRAASEADFAWGWMTMPGANLVMGSSGHLWGVPEGARNKELAYEWIDITLSEEVQNLIGGLGGLPIAGDPSAITEERTREYTEGFVELMDANTLSYYPDYPVIGFLDFIQEHMQAMSNGNETAQEYLEALQSFYDEGTQK</sequence>
<dbReference type="EMBL" id="JDYK01000008">
    <property type="protein sequence ID" value="EWS81350.1"/>
    <property type="molecule type" value="Genomic_DNA"/>
</dbReference>
<dbReference type="InterPro" id="IPR006059">
    <property type="entry name" value="SBP"/>
</dbReference>